<dbReference type="PANTHER" id="PTHR33376:SF4">
    <property type="entry name" value="SIALIC ACID-BINDING PERIPLASMIC PROTEIN SIAP"/>
    <property type="match status" value="1"/>
</dbReference>
<dbReference type="PIRSF" id="PIRSF006470">
    <property type="entry name" value="DctB"/>
    <property type="match status" value="1"/>
</dbReference>
<proteinExistence type="inferred from homology"/>
<evidence type="ECO:0000256" key="2">
    <source>
        <dbReference type="ARBA" id="ARBA00009023"/>
    </source>
</evidence>
<accession>A0A934T2L1</accession>
<sequence length="339" mass="37663">MNQFTRRQFLISTAAAVAAPALVMPKFARAAEINLKFGTNLPANHPLNIRANEAAERILKETGGQVQLNVFPNNQLGNDADMLSQLRAGAIDFFTVSGVNVLSQMVPVSSIYGLGFAFSDEDTVHRALDGDLGKYLRGKFTKVGLMAMDNIWSSGFRQITNSVRPITTPDDLKNLKIRVPVSPLWTSLFQHLGAAPASINFAEVYSSLQTKVVDGQENPLSIISIAKLYEVQKYCSMTNHMWDGFWCMSSMKAWNRLPEKVRPIVAQNLNRSALDMRGDVAKLNVSLKGDLQAKGMVFNTPDPAPFRTMLSKSGFYAEWRKKYGDEAWEMLEKYTGKLG</sequence>
<dbReference type="EMBL" id="JAEPBG010000020">
    <property type="protein sequence ID" value="MBK4738377.1"/>
    <property type="molecule type" value="Genomic_DNA"/>
</dbReference>
<dbReference type="Gene3D" id="3.40.190.170">
    <property type="entry name" value="Bacterial extracellular solute-binding protein, family 7"/>
    <property type="match status" value="1"/>
</dbReference>
<comment type="subcellular location">
    <subcellularLocation>
        <location evidence="1">Cell envelope</location>
    </subcellularLocation>
</comment>
<dbReference type="NCBIfam" id="TIGR00787">
    <property type="entry name" value="dctP"/>
    <property type="match status" value="1"/>
</dbReference>
<evidence type="ECO:0000256" key="4">
    <source>
        <dbReference type="ARBA" id="ARBA00022729"/>
    </source>
</evidence>
<dbReference type="AlphaFoldDB" id="A0A934T2L1"/>
<protein>
    <submittedName>
        <fullName evidence="6">TRAP transporter substrate-binding protein</fullName>
    </submittedName>
</protein>
<dbReference type="InterPro" id="IPR004682">
    <property type="entry name" value="TRAP_DctP"/>
</dbReference>
<dbReference type="CDD" id="cd13603">
    <property type="entry name" value="PBP2_TRAP_Siap_TeaA_like"/>
    <property type="match status" value="1"/>
</dbReference>
<evidence type="ECO:0000313" key="6">
    <source>
        <dbReference type="EMBL" id="MBK4738377.1"/>
    </source>
</evidence>
<dbReference type="GO" id="GO:0055085">
    <property type="term" value="P:transmembrane transport"/>
    <property type="evidence" value="ECO:0007669"/>
    <property type="project" value="InterPro"/>
</dbReference>
<dbReference type="NCBIfam" id="NF037995">
    <property type="entry name" value="TRAP_S1"/>
    <property type="match status" value="1"/>
</dbReference>
<comment type="similarity">
    <text evidence="2">Belongs to the bacterial solute-binding protein 7 family.</text>
</comment>
<dbReference type="GO" id="GO:0030288">
    <property type="term" value="C:outer membrane-bounded periplasmic space"/>
    <property type="evidence" value="ECO:0007669"/>
    <property type="project" value="InterPro"/>
</dbReference>
<gene>
    <name evidence="6" type="ORF">JJB74_27460</name>
</gene>
<dbReference type="Proteomes" id="UP000622890">
    <property type="component" value="Unassembled WGS sequence"/>
</dbReference>
<reference evidence="6" key="1">
    <citation type="submission" date="2021-01" db="EMBL/GenBank/DDBJ databases">
        <title>Genome sequence of strain Noviherbaspirillum sp. DKR-6.</title>
        <authorList>
            <person name="Chaudhary D.K."/>
        </authorList>
    </citation>
    <scope>NUCLEOTIDE SEQUENCE</scope>
    <source>
        <strain evidence="6">DKR-6</strain>
    </source>
</reference>
<feature type="chain" id="PRO_5036907447" evidence="5">
    <location>
        <begin position="31"/>
        <end position="339"/>
    </location>
</feature>
<dbReference type="InterPro" id="IPR006311">
    <property type="entry name" value="TAT_signal"/>
</dbReference>
<keyword evidence="7" id="KW-1185">Reference proteome</keyword>
<dbReference type="RefSeq" id="WP_200597542.1">
    <property type="nucleotide sequence ID" value="NZ_JAEPBG010000020.1"/>
</dbReference>
<dbReference type="Pfam" id="PF03480">
    <property type="entry name" value="DctP"/>
    <property type="match status" value="1"/>
</dbReference>
<dbReference type="PANTHER" id="PTHR33376">
    <property type="match status" value="1"/>
</dbReference>
<evidence type="ECO:0000256" key="5">
    <source>
        <dbReference type="SAM" id="SignalP"/>
    </source>
</evidence>
<evidence type="ECO:0000256" key="3">
    <source>
        <dbReference type="ARBA" id="ARBA00022448"/>
    </source>
</evidence>
<evidence type="ECO:0000256" key="1">
    <source>
        <dbReference type="ARBA" id="ARBA00004196"/>
    </source>
</evidence>
<organism evidence="6 7">
    <name type="scientific">Noviherbaspirillum pedocola</name>
    <dbReference type="NCBI Taxonomy" id="2801341"/>
    <lineage>
        <taxon>Bacteria</taxon>
        <taxon>Pseudomonadati</taxon>
        <taxon>Pseudomonadota</taxon>
        <taxon>Betaproteobacteria</taxon>
        <taxon>Burkholderiales</taxon>
        <taxon>Oxalobacteraceae</taxon>
        <taxon>Noviherbaspirillum</taxon>
    </lineage>
</organism>
<dbReference type="InterPro" id="IPR018389">
    <property type="entry name" value="DctP_fam"/>
</dbReference>
<keyword evidence="4 5" id="KW-0732">Signal</keyword>
<dbReference type="PROSITE" id="PS51318">
    <property type="entry name" value="TAT"/>
    <property type="match status" value="1"/>
</dbReference>
<feature type="signal peptide" evidence="5">
    <location>
        <begin position="1"/>
        <end position="30"/>
    </location>
</feature>
<comment type="caution">
    <text evidence="6">The sequence shown here is derived from an EMBL/GenBank/DDBJ whole genome shotgun (WGS) entry which is preliminary data.</text>
</comment>
<dbReference type="InterPro" id="IPR038404">
    <property type="entry name" value="TRAP_DctP_sf"/>
</dbReference>
<keyword evidence="3" id="KW-0813">Transport</keyword>
<evidence type="ECO:0000313" key="7">
    <source>
        <dbReference type="Proteomes" id="UP000622890"/>
    </source>
</evidence>
<name>A0A934T2L1_9BURK</name>